<dbReference type="InterPro" id="IPR028871">
    <property type="entry name" value="BlueCu_1_BS"/>
</dbReference>
<organism evidence="7 8">
    <name type="scientific">Chloroflexus islandicus</name>
    <dbReference type="NCBI Taxonomy" id="1707952"/>
    <lineage>
        <taxon>Bacteria</taxon>
        <taxon>Bacillati</taxon>
        <taxon>Chloroflexota</taxon>
        <taxon>Chloroflexia</taxon>
        <taxon>Chloroflexales</taxon>
        <taxon>Chloroflexineae</taxon>
        <taxon>Chloroflexaceae</taxon>
        <taxon>Chloroflexus</taxon>
    </lineage>
</organism>
<gene>
    <name evidence="7" type="ORF">A6A03_15975</name>
</gene>
<dbReference type="EMBL" id="LWQS01000062">
    <property type="protein sequence ID" value="OAN44876.1"/>
    <property type="molecule type" value="Genomic_DNA"/>
</dbReference>
<dbReference type="RefSeq" id="WP_066788790.1">
    <property type="nucleotide sequence ID" value="NZ_LWQS01000062.1"/>
</dbReference>
<dbReference type="Gene3D" id="2.60.40.420">
    <property type="entry name" value="Cupredoxins - blue copper proteins"/>
    <property type="match status" value="1"/>
</dbReference>
<keyword evidence="8" id="KW-1185">Reference proteome</keyword>
<dbReference type="Pfam" id="PF00127">
    <property type="entry name" value="Copper-bind"/>
    <property type="match status" value="1"/>
</dbReference>
<dbReference type="STRING" id="1707952.A6A03_15975"/>
<dbReference type="PANTHER" id="PTHR38439">
    <property type="entry name" value="AURACYANIN-B"/>
    <property type="match status" value="1"/>
</dbReference>
<dbReference type="AlphaFoldDB" id="A0A178M8M2"/>
<dbReference type="Proteomes" id="UP000078287">
    <property type="component" value="Unassembled WGS sequence"/>
</dbReference>
<feature type="signal peptide" evidence="5">
    <location>
        <begin position="1"/>
        <end position="24"/>
    </location>
</feature>
<evidence type="ECO:0000256" key="4">
    <source>
        <dbReference type="ARBA" id="ARBA00023008"/>
    </source>
</evidence>
<comment type="caution">
    <text evidence="7">The sequence shown here is derived from an EMBL/GenBank/DDBJ whole genome shotgun (WGS) entry which is preliminary data.</text>
</comment>
<feature type="domain" description="Blue (type 1) copper" evidence="6">
    <location>
        <begin position="43"/>
        <end position="160"/>
    </location>
</feature>
<keyword evidence="5" id="KW-0732">Signal</keyword>
<dbReference type="PANTHER" id="PTHR38439:SF2">
    <property type="entry name" value="OUTER MEMBRANE PROTEIN H.8"/>
    <property type="match status" value="1"/>
</dbReference>
<keyword evidence="2" id="KW-0479">Metal-binding</keyword>
<evidence type="ECO:0000313" key="8">
    <source>
        <dbReference type="Proteomes" id="UP000078287"/>
    </source>
</evidence>
<reference evidence="7 8" key="1">
    <citation type="submission" date="2016-04" db="EMBL/GenBank/DDBJ databases">
        <title>Chloroflexus islandicus sp. nov., a thermophilic filamentous anoxygenic phototrophic bacterium from geyser Strokkur (Iceland).</title>
        <authorList>
            <person name="Gaisin V.A."/>
            <person name="Kalashnikov A.M."/>
            <person name="Sukhacheva M.V."/>
            <person name="Grouzdev D.S."/>
            <person name="Ivanov T.M."/>
            <person name="Kuznetsov B."/>
            <person name="Gorlenko V.M."/>
        </authorList>
    </citation>
    <scope>NUCLEOTIDE SEQUENCE [LARGE SCALE GENOMIC DNA]</scope>
    <source>
        <strain evidence="8">isl-2</strain>
    </source>
</reference>
<proteinExistence type="predicted"/>
<dbReference type="PROSITE" id="PS00196">
    <property type="entry name" value="COPPER_BLUE"/>
    <property type="match status" value="1"/>
</dbReference>
<sequence>MKIWLRMMAFTVLAALAMALVACGGGSSGGSSGGGQSSGPVTLEIGSKGEELAFDKTELRVAAGQTVTLRFKNNSAVQQHNWILVKGGDAEAAAIANAGLSAGPAANYLPADKSNILAESPLANGNETVEVTFTAPAAGTYIYICTVPGHYPLMQGKLIVTN</sequence>
<evidence type="ECO:0000256" key="3">
    <source>
        <dbReference type="ARBA" id="ARBA00022982"/>
    </source>
</evidence>
<keyword evidence="1" id="KW-0813">Transport</keyword>
<dbReference type="GO" id="GO:0009055">
    <property type="term" value="F:electron transfer activity"/>
    <property type="evidence" value="ECO:0007669"/>
    <property type="project" value="InterPro"/>
</dbReference>
<dbReference type="PROSITE" id="PS51257">
    <property type="entry name" value="PROKAR_LIPOPROTEIN"/>
    <property type="match status" value="1"/>
</dbReference>
<accession>A0A178M8M2</accession>
<evidence type="ECO:0000256" key="5">
    <source>
        <dbReference type="SAM" id="SignalP"/>
    </source>
</evidence>
<keyword evidence="4" id="KW-0186">Copper</keyword>
<evidence type="ECO:0000256" key="2">
    <source>
        <dbReference type="ARBA" id="ARBA00022723"/>
    </source>
</evidence>
<name>A0A178M8M2_9CHLR</name>
<dbReference type="InterPro" id="IPR000923">
    <property type="entry name" value="BlueCu_1"/>
</dbReference>
<protein>
    <submittedName>
        <fullName evidence="7">Auracyanin</fullName>
    </submittedName>
</protein>
<dbReference type="OrthoDB" id="9816061at2"/>
<evidence type="ECO:0000259" key="6">
    <source>
        <dbReference type="Pfam" id="PF00127"/>
    </source>
</evidence>
<evidence type="ECO:0000256" key="1">
    <source>
        <dbReference type="ARBA" id="ARBA00022448"/>
    </source>
</evidence>
<feature type="chain" id="PRO_5008091761" evidence="5">
    <location>
        <begin position="25"/>
        <end position="162"/>
    </location>
</feature>
<dbReference type="InterPro" id="IPR008972">
    <property type="entry name" value="Cupredoxin"/>
</dbReference>
<dbReference type="SUPFAM" id="SSF49503">
    <property type="entry name" value="Cupredoxins"/>
    <property type="match status" value="1"/>
</dbReference>
<dbReference type="InterPro" id="IPR050845">
    <property type="entry name" value="Cu-binding_ET"/>
</dbReference>
<evidence type="ECO:0000313" key="7">
    <source>
        <dbReference type="EMBL" id="OAN44876.1"/>
    </source>
</evidence>
<dbReference type="GO" id="GO:0005507">
    <property type="term" value="F:copper ion binding"/>
    <property type="evidence" value="ECO:0007669"/>
    <property type="project" value="InterPro"/>
</dbReference>
<keyword evidence="3" id="KW-0249">Electron transport</keyword>
<dbReference type="FunFam" id="2.60.40.420:FF:000145">
    <property type="entry name" value="Auracyanin-A"/>
    <property type="match status" value="1"/>
</dbReference>